<dbReference type="GO" id="GO:0048046">
    <property type="term" value="C:apoplast"/>
    <property type="evidence" value="ECO:0007669"/>
    <property type="project" value="UniProtKB-SubCell"/>
</dbReference>
<feature type="chain" id="PRO_5031610697" description="Dirigent protein" evidence="4">
    <location>
        <begin position="25"/>
        <end position="193"/>
    </location>
</feature>
<dbReference type="AlphaFoldDB" id="A0A7U3VI69"/>
<dbReference type="EMBL" id="MT725691">
    <property type="protein sequence ID" value="QQM18961.1"/>
    <property type="molecule type" value="mRNA"/>
</dbReference>
<keyword evidence="3 4" id="KW-0964">Secreted</keyword>
<evidence type="ECO:0000256" key="3">
    <source>
        <dbReference type="ARBA" id="ARBA00022525"/>
    </source>
</evidence>
<dbReference type="Gene3D" id="2.40.480.10">
    <property type="entry name" value="Allene oxide cyclase-like"/>
    <property type="match status" value="1"/>
</dbReference>
<dbReference type="InterPro" id="IPR044859">
    <property type="entry name" value="Allene_oxi_cyc_Dirigent"/>
</dbReference>
<organism evidence="5">
    <name type="scientific">Kadsura heteroclita</name>
    <dbReference type="NCBI Taxonomy" id="124781"/>
    <lineage>
        <taxon>Eukaryota</taxon>
        <taxon>Viridiplantae</taxon>
        <taxon>Streptophyta</taxon>
        <taxon>Embryophyta</taxon>
        <taxon>Tracheophyta</taxon>
        <taxon>Spermatophyta</taxon>
        <taxon>Magnoliopsida</taxon>
        <taxon>Austrobaileyales</taxon>
        <taxon>Schisandraceae</taxon>
        <taxon>Kadsura</taxon>
    </lineage>
</organism>
<dbReference type="PANTHER" id="PTHR21495">
    <property type="entry name" value="NUCLEOPORIN-RELATED"/>
    <property type="match status" value="1"/>
</dbReference>
<dbReference type="InterPro" id="IPR004265">
    <property type="entry name" value="Dirigent"/>
</dbReference>
<evidence type="ECO:0000256" key="2">
    <source>
        <dbReference type="ARBA" id="ARBA00011738"/>
    </source>
</evidence>
<comment type="subcellular location">
    <subcellularLocation>
        <location evidence="4">Secreted</location>
        <location evidence="4">Extracellular space</location>
        <location evidence="4">Apoplast</location>
    </subcellularLocation>
</comment>
<name>A0A7U3VI69_9MAGN</name>
<proteinExistence type="evidence at transcript level"/>
<comment type="similarity">
    <text evidence="1 4">Belongs to the plant dirigent protein family.</text>
</comment>
<sequence>MERSAETLVLAILLISTAIVLVKCENEGEDSSFVECELNLRHRKQKVSQLHFYLYDNPAGSNPTAVPIAKAAMTEKSATQFGLLAVADDPLTVGAEQTSKLIGRAQGMYASDSKQEWNLLLAMHYTFIEGKYNGSSISVLGMNHVSTQDRELTVVGGTGIFRMARGYAMTKAIYNNFTTGEALIQYNVTVFHY</sequence>
<comment type="function">
    <text evidence="4">Dirigent proteins impart stereoselectivity on the phenoxy radical-coupling reaction, yielding optically active lignans from two molecules of coniferyl alcohol in the biosynthesis of lignans, flavonolignans, and alkaloids and thus plays a central role in plant secondary metabolism.</text>
</comment>
<evidence type="ECO:0000256" key="4">
    <source>
        <dbReference type="RuleBase" id="RU363099"/>
    </source>
</evidence>
<keyword evidence="4" id="KW-0732">Signal</keyword>
<reference evidence="5" key="1">
    <citation type="journal article" date="2020" name="Not Bot Hort Agrobot Cluj">
        <title>Transcriptome analysis to identify genes involved in lignan, sesquiterpenoid and triterpenoid biosynthesis in medicinal plant Kadsura heteroclita.</title>
        <authorList>
            <person name="Zhang X."/>
            <person name="Li C."/>
            <person name="Chio C."/>
            <person name="Kameshwar A.K.S."/>
            <person name="Ma T."/>
            <person name="Qin W."/>
        </authorList>
    </citation>
    <scope>NUCLEOTIDE SEQUENCE</scope>
</reference>
<accession>A0A7U3VI69</accession>
<dbReference type="GO" id="GO:0009699">
    <property type="term" value="P:phenylpropanoid biosynthetic process"/>
    <property type="evidence" value="ECO:0007669"/>
    <property type="project" value="UniProtKB-ARBA"/>
</dbReference>
<dbReference type="Pfam" id="PF03018">
    <property type="entry name" value="Dirigent"/>
    <property type="match status" value="1"/>
</dbReference>
<protein>
    <recommendedName>
        <fullName evidence="4">Dirigent protein</fullName>
    </recommendedName>
</protein>
<feature type="signal peptide" evidence="4">
    <location>
        <begin position="1"/>
        <end position="24"/>
    </location>
</feature>
<evidence type="ECO:0000256" key="1">
    <source>
        <dbReference type="ARBA" id="ARBA00010746"/>
    </source>
</evidence>
<evidence type="ECO:0000313" key="5">
    <source>
        <dbReference type="EMBL" id="QQM18961.1"/>
    </source>
</evidence>
<keyword evidence="4" id="KW-0052">Apoplast</keyword>
<comment type="subunit">
    <text evidence="2 4">Homodimer.</text>
</comment>